<dbReference type="PANTHER" id="PTHR10272:SF0">
    <property type="entry name" value="PLATELET-ACTIVATING FACTOR ACETYLHYDROLASE"/>
    <property type="match status" value="1"/>
</dbReference>
<reference evidence="6 7" key="1">
    <citation type="submission" date="2024-09" db="EMBL/GenBank/DDBJ databases">
        <title>Rethinking Asexuality: The Enigmatic Case of Functional Sexual Genes in Lepraria (Stereocaulaceae).</title>
        <authorList>
            <person name="Doellman M."/>
            <person name="Sun Y."/>
            <person name="Barcenas-Pena A."/>
            <person name="Lumbsch H.T."/>
            <person name="Grewe F."/>
        </authorList>
    </citation>
    <scope>NUCLEOTIDE SEQUENCE [LARGE SCALE GENOMIC DNA]</scope>
    <source>
        <strain evidence="6 7">Mercado 3170</strain>
    </source>
</reference>
<dbReference type="Gene3D" id="3.40.50.1820">
    <property type="entry name" value="alpha/beta hydrolase"/>
    <property type="match status" value="1"/>
</dbReference>
<name>A0ABR4AHR7_9LECA</name>
<proteinExistence type="predicted"/>
<keyword evidence="3" id="KW-0442">Lipid degradation</keyword>
<dbReference type="Proteomes" id="UP001590950">
    <property type="component" value="Unassembled WGS sequence"/>
</dbReference>
<keyword evidence="2" id="KW-0378">Hydrolase</keyword>
<evidence type="ECO:0000256" key="1">
    <source>
        <dbReference type="ARBA" id="ARBA00013201"/>
    </source>
</evidence>
<dbReference type="EC" id="3.1.1.47" evidence="1"/>
<accession>A0ABR4AHR7</accession>
<evidence type="ECO:0000256" key="2">
    <source>
        <dbReference type="ARBA" id="ARBA00022801"/>
    </source>
</evidence>
<dbReference type="SUPFAM" id="SSF53474">
    <property type="entry name" value="alpha/beta-Hydrolases"/>
    <property type="match status" value="1"/>
</dbReference>
<comment type="caution">
    <text evidence="6">The sequence shown here is derived from an EMBL/GenBank/DDBJ whole genome shotgun (WGS) entry which is preliminary data.</text>
</comment>
<keyword evidence="7" id="KW-1185">Reference proteome</keyword>
<evidence type="ECO:0000256" key="5">
    <source>
        <dbReference type="SAM" id="MobiDB-lite"/>
    </source>
</evidence>
<dbReference type="EMBL" id="JBEFKJ010000007">
    <property type="protein sequence ID" value="KAL2045312.1"/>
    <property type="molecule type" value="Genomic_DNA"/>
</dbReference>
<dbReference type="PANTHER" id="PTHR10272">
    <property type="entry name" value="PLATELET-ACTIVATING FACTOR ACETYLHYDROLASE"/>
    <property type="match status" value="1"/>
</dbReference>
<sequence>MPSIPQWISGNHASGAWARPKDAPPAKAPKSRPPQSLRDKLPFHGILPRYSGPYSVGYIEIEVPAASPRPFSHITRHGRHILQLETVLMSLYYPSALGSGVGKDPGGHKHWSRQVWLRHPRSEMSKGYAAFAQLPEWLTVVWFFMTTWFTKLPAFRNAKLANHWPPEQNARQGGWKVKNETGEPPEGRSQQPVFPLIMFSHGMGGSRTAYSSVCGEFASYGFVVCAVEHRDGSGARTFINHPPEGFEGSRKERERTGGVDHWDTELTHGWDVVDFIFPKHNPHDTRPSNEQGIDKGLRSAQIDMRIAELEEAYNVVKAIVEGNGTAIAEQNLRNADGIGASSRGTDGVDWNCWTGKVNLDQVTMIGHSFGAAATVEVLRNSDRFQWFGQGIIYDLWGLSLKLPESDPGHRINVPLLGINSEAFMYWDDNFRAAVGVCEEAKQQGSLVWLLTVRGTVHTSQSDFCILYPKTASLILKQTINARRAIDINISASLEFLAQVMPRPTAPFHRCLESEKLLESPCIERLPTEHKPAERWTAVRLKLPHETRDRFIPSVRHKLKKYGGVVGEEKEIWMHMAPSAEELKSRYLGKVSPTNQTASDEIDDVEKISQISAAEHRTSKGFVAATTPVWPVAKGE</sequence>
<protein>
    <recommendedName>
        <fullName evidence="1">1-alkyl-2-acetylglycerophosphocholine esterase</fullName>
        <ecNumber evidence="1">3.1.1.47</ecNumber>
    </recommendedName>
</protein>
<keyword evidence="4" id="KW-0443">Lipid metabolism</keyword>
<dbReference type="Pfam" id="PF03403">
    <property type="entry name" value="PAF-AH_p_II"/>
    <property type="match status" value="1"/>
</dbReference>
<organism evidence="6 7">
    <name type="scientific">Stereocaulon virgatum</name>
    <dbReference type="NCBI Taxonomy" id="373712"/>
    <lineage>
        <taxon>Eukaryota</taxon>
        <taxon>Fungi</taxon>
        <taxon>Dikarya</taxon>
        <taxon>Ascomycota</taxon>
        <taxon>Pezizomycotina</taxon>
        <taxon>Lecanoromycetes</taxon>
        <taxon>OSLEUM clade</taxon>
        <taxon>Lecanoromycetidae</taxon>
        <taxon>Lecanorales</taxon>
        <taxon>Lecanorineae</taxon>
        <taxon>Stereocaulaceae</taxon>
        <taxon>Stereocaulon</taxon>
    </lineage>
</organism>
<dbReference type="InterPro" id="IPR029058">
    <property type="entry name" value="AB_hydrolase_fold"/>
</dbReference>
<feature type="compositionally biased region" description="Polar residues" evidence="5">
    <location>
        <begin position="1"/>
        <end position="12"/>
    </location>
</feature>
<evidence type="ECO:0000313" key="6">
    <source>
        <dbReference type="EMBL" id="KAL2045312.1"/>
    </source>
</evidence>
<evidence type="ECO:0000256" key="3">
    <source>
        <dbReference type="ARBA" id="ARBA00022963"/>
    </source>
</evidence>
<evidence type="ECO:0000313" key="7">
    <source>
        <dbReference type="Proteomes" id="UP001590950"/>
    </source>
</evidence>
<feature type="region of interest" description="Disordered" evidence="5">
    <location>
        <begin position="166"/>
        <end position="191"/>
    </location>
</feature>
<evidence type="ECO:0000256" key="4">
    <source>
        <dbReference type="ARBA" id="ARBA00023098"/>
    </source>
</evidence>
<feature type="region of interest" description="Disordered" evidence="5">
    <location>
        <begin position="1"/>
        <end position="43"/>
    </location>
</feature>
<gene>
    <name evidence="6" type="ORF">N7G274_002395</name>
</gene>